<dbReference type="GO" id="GO:1904263">
    <property type="term" value="P:positive regulation of TORC1 signaling"/>
    <property type="evidence" value="ECO:0007669"/>
    <property type="project" value="TreeGrafter"/>
</dbReference>
<dbReference type="GO" id="GO:0034198">
    <property type="term" value="P:cellular response to amino acid starvation"/>
    <property type="evidence" value="ECO:0007669"/>
    <property type="project" value="TreeGrafter"/>
</dbReference>
<dbReference type="FunFam" id="2.130.10.10:FF:000103">
    <property type="entry name" value="Meiosis regulator for oocyte development"/>
    <property type="match status" value="1"/>
</dbReference>
<comment type="similarity">
    <text evidence="2">Belongs to the WD repeat mio family.</text>
</comment>
<accession>A0A8J9YR55</accession>
<dbReference type="AlphaFoldDB" id="A0A8J9YR55"/>
<dbReference type="InterPro" id="IPR001680">
    <property type="entry name" value="WD40_rpt"/>
</dbReference>
<gene>
    <name evidence="13" type="primary">MIOS</name>
    <name evidence="13" type="ORF">BLAG_LOCUS2954</name>
</gene>
<dbReference type="InterPro" id="IPR036322">
    <property type="entry name" value="WD40_repeat_dom_sf"/>
</dbReference>
<dbReference type="InterPro" id="IPR037593">
    <property type="entry name" value="MIOS/Sea4"/>
</dbReference>
<reference evidence="13" key="1">
    <citation type="submission" date="2022-01" db="EMBL/GenBank/DDBJ databases">
        <authorList>
            <person name="Braso-Vives M."/>
        </authorList>
    </citation>
    <scope>NUCLEOTIDE SEQUENCE</scope>
</reference>
<keyword evidence="4" id="KW-0479">Metal-binding</keyword>
<dbReference type="PANTHER" id="PTHR16453">
    <property type="entry name" value="WD40 DOMAIN-CONTAINING PROTEIN MIO FAMILY MEMBER"/>
    <property type="match status" value="1"/>
</dbReference>
<keyword evidence="9" id="KW-0458">Lysosome</keyword>
<keyword evidence="7" id="KW-0862">Zinc</keyword>
<dbReference type="Gene3D" id="2.130.10.10">
    <property type="entry name" value="YVTN repeat-like/Quinoprotein amine dehydrogenase"/>
    <property type="match status" value="1"/>
</dbReference>
<dbReference type="InterPro" id="IPR049092">
    <property type="entry name" value="MIOS_a-sol"/>
</dbReference>
<keyword evidence="6" id="KW-0863">Zinc-finger</keyword>
<evidence type="ECO:0000313" key="13">
    <source>
        <dbReference type="EMBL" id="CAH1238276.1"/>
    </source>
</evidence>
<dbReference type="GO" id="GO:0008270">
    <property type="term" value="F:zinc ion binding"/>
    <property type="evidence" value="ECO:0007669"/>
    <property type="project" value="UniProtKB-KW"/>
</dbReference>
<evidence type="ECO:0000256" key="1">
    <source>
        <dbReference type="ARBA" id="ARBA00004656"/>
    </source>
</evidence>
<dbReference type="Pfam" id="PF21720">
    <property type="entry name" value="MIOS_WD40"/>
    <property type="match status" value="1"/>
</dbReference>
<keyword evidence="3" id="KW-0853">WD repeat</keyword>
<dbReference type="PANTHER" id="PTHR16453:SF9">
    <property type="entry name" value="GATOR COMPLEX PROTEIN MIOS"/>
    <property type="match status" value="1"/>
</dbReference>
<dbReference type="Pfam" id="PF21719">
    <property type="entry name" value="MIOS_a-sol"/>
    <property type="match status" value="1"/>
</dbReference>
<feature type="region of interest" description="Disordered" evidence="10">
    <location>
        <begin position="164"/>
        <end position="184"/>
    </location>
</feature>
<dbReference type="Pfam" id="PF17034">
    <property type="entry name" value="zinc_ribbon_16"/>
    <property type="match status" value="1"/>
</dbReference>
<organism evidence="13 14">
    <name type="scientific">Branchiostoma lanceolatum</name>
    <name type="common">Common lancelet</name>
    <name type="synonym">Amphioxus lanceolatum</name>
    <dbReference type="NCBI Taxonomy" id="7740"/>
    <lineage>
        <taxon>Eukaryota</taxon>
        <taxon>Metazoa</taxon>
        <taxon>Chordata</taxon>
        <taxon>Cephalochordata</taxon>
        <taxon>Leptocardii</taxon>
        <taxon>Amphioxiformes</taxon>
        <taxon>Branchiostomatidae</taxon>
        <taxon>Branchiostoma</taxon>
    </lineage>
</organism>
<evidence type="ECO:0000313" key="14">
    <source>
        <dbReference type="Proteomes" id="UP000838412"/>
    </source>
</evidence>
<protein>
    <submittedName>
        <fullName evidence="13">MIOS protein</fullName>
    </submittedName>
</protein>
<evidence type="ECO:0000259" key="12">
    <source>
        <dbReference type="Pfam" id="PF21719"/>
    </source>
</evidence>
<keyword evidence="14" id="KW-1185">Reference proteome</keyword>
<dbReference type="InterPro" id="IPR031488">
    <property type="entry name" value="Zn_ribbon_mio"/>
</dbReference>
<evidence type="ECO:0000256" key="4">
    <source>
        <dbReference type="ARBA" id="ARBA00022723"/>
    </source>
</evidence>
<feature type="domain" description="GATOR2 complex protein MIO zinc-ribbon like" evidence="11">
    <location>
        <begin position="798"/>
        <end position="919"/>
    </location>
</feature>
<keyword evidence="5" id="KW-0677">Repeat</keyword>
<name>A0A8J9YR55_BRALA</name>
<evidence type="ECO:0000256" key="8">
    <source>
        <dbReference type="ARBA" id="ARBA00023136"/>
    </source>
</evidence>
<sequence>MSAARLDVLWSPSHVNQFLTFGTEISLYKADRITHGQVVTGSKALAQGLIRLSDDTTATLLSTNTDIQYMKCVAWYPKKEPEFLLAVGQANGRVVLTSFGQDGAHDQYGLIGKEFVPRHARQCNSLAWHPNESNMLAAGLDKYRSDSSVLVWDINAKYIADSANSPDKSRVHRDSVGSGEGPSMVSKPLVELGASETALSLAWFTHESKTLLVGMNNKFLKIFDLRDVSRPVNVALTKAVYGVAIDPHVDTRIASYVEGQVSIWDTRVFEKPVLTLTEQRHIAKIAWSPTRYGLLGISCKDSPVVRLYDIQHSGVGGDDYEPAIIERSVQPCGEESLSSFAWHPTHENRLMIITTKGNLTDLTVFERISLSWSPHSSITWACGKRLHHLTAHPTCTAEDDISIKMKRRARNGYGLQTDQISRNADMAPEDSDIRTLWHWLDYILSDMIVKTQWLEITLPLTPTLVRGLRDEGKIRTVGKGGFKYHGVKSVIKGETNMAGVCMKSDLHYGTLAAGVDKRTIVHTYRSEDRPIVDGRKSIRKFVSADRSRALQLCGWNFEKEFRALEDHLERLEGEGEYERAAAIALFNLKIRRAIQTLNKGATSAAHCEDAGDLNLNVVAMALSGYTDEKNTLWREMCGSLRTQLGHPYLRAMFAFLTEEAEGFQDVLNESGLFIQDRVAFACTFLPDARLVDYLEELTSEMVEKGNLEGILLTGLTTDGIDLLENYVNSTADVQTACLAMVQACPSDVSKDTRVQQWIESYRSLLDSWRFWHQRAQFDVHRNLIDPAVKPPQQVFVSCNFCGKSVSSNMLASGRTRGRPMGMRYGSPQKSKISSCPGCRKPLPRCALCLMNMGTASGTIAAKPNKEEKQDFTKEAKQNKFGSWFTWCQTCRHGGHANHMMEWFRDHTECPVTACHCKCMSLDSVGTVTTAEETTVK</sequence>
<dbReference type="GO" id="GO:0005765">
    <property type="term" value="C:lysosomal membrane"/>
    <property type="evidence" value="ECO:0007669"/>
    <property type="project" value="UniProtKB-SubCell"/>
</dbReference>
<evidence type="ECO:0000256" key="9">
    <source>
        <dbReference type="ARBA" id="ARBA00023228"/>
    </source>
</evidence>
<dbReference type="OrthoDB" id="341486at2759"/>
<comment type="subcellular location">
    <subcellularLocation>
        <location evidence="1">Lysosome membrane</location>
    </subcellularLocation>
</comment>
<dbReference type="Proteomes" id="UP000838412">
    <property type="component" value="Chromosome 10"/>
</dbReference>
<evidence type="ECO:0000256" key="2">
    <source>
        <dbReference type="ARBA" id="ARBA00009713"/>
    </source>
</evidence>
<dbReference type="SUPFAM" id="SSF50978">
    <property type="entry name" value="WD40 repeat-like"/>
    <property type="match status" value="1"/>
</dbReference>
<evidence type="ECO:0000256" key="7">
    <source>
        <dbReference type="ARBA" id="ARBA00022833"/>
    </source>
</evidence>
<proteinExistence type="inferred from homology"/>
<evidence type="ECO:0000256" key="6">
    <source>
        <dbReference type="ARBA" id="ARBA00022771"/>
    </source>
</evidence>
<dbReference type="SMART" id="SM00320">
    <property type="entry name" value="WD40"/>
    <property type="match status" value="4"/>
</dbReference>
<dbReference type="InterPro" id="IPR015943">
    <property type="entry name" value="WD40/YVTN_repeat-like_dom_sf"/>
</dbReference>
<evidence type="ECO:0000256" key="5">
    <source>
        <dbReference type="ARBA" id="ARBA00022737"/>
    </source>
</evidence>
<dbReference type="CDD" id="cd16691">
    <property type="entry name" value="mRING-H2-C3H3C2_Mio"/>
    <property type="match status" value="1"/>
</dbReference>
<evidence type="ECO:0000256" key="3">
    <source>
        <dbReference type="ARBA" id="ARBA00022574"/>
    </source>
</evidence>
<keyword evidence="8" id="KW-0472">Membrane</keyword>
<feature type="domain" description="MIOS-like alpha-solenoid" evidence="12">
    <location>
        <begin position="405"/>
        <end position="684"/>
    </location>
</feature>
<evidence type="ECO:0000259" key="11">
    <source>
        <dbReference type="Pfam" id="PF17034"/>
    </source>
</evidence>
<evidence type="ECO:0000256" key="10">
    <source>
        <dbReference type="SAM" id="MobiDB-lite"/>
    </source>
</evidence>
<dbReference type="EMBL" id="OV696695">
    <property type="protein sequence ID" value="CAH1238276.1"/>
    <property type="molecule type" value="Genomic_DNA"/>
</dbReference>